<dbReference type="EMBL" id="BDGU01000099">
    <property type="protein sequence ID" value="GAW02513.1"/>
    <property type="molecule type" value="Genomic_DNA"/>
</dbReference>
<comment type="caution">
    <text evidence="1">The sequence shown here is derived from an EMBL/GenBank/DDBJ whole genome shotgun (WGS) entry which is preliminary data.</text>
</comment>
<reference evidence="1 2" key="2">
    <citation type="submission" date="2017-02" db="EMBL/GenBank/DDBJ databases">
        <title>A genome survey and senescence transcriptome analysis in Lentinula edodes.</title>
        <authorList>
            <person name="Sakamoto Y."/>
            <person name="Nakade K."/>
            <person name="Sato S."/>
            <person name="Yoshida Y."/>
            <person name="Miyazaki K."/>
            <person name="Natsume S."/>
            <person name="Konno N."/>
        </authorList>
    </citation>
    <scope>NUCLEOTIDE SEQUENCE [LARGE SCALE GENOMIC DNA]</scope>
    <source>
        <strain evidence="1 2">NBRC 111202</strain>
    </source>
</reference>
<reference evidence="1 2" key="1">
    <citation type="submission" date="2016-08" db="EMBL/GenBank/DDBJ databases">
        <authorList>
            <consortium name="Lentinula edodes genome sequencing consortium"/>
            <person name="Sakamoto Y."/>
            <person name="Nakade K."/>
            <person name="Sato S."/>
            <person name="Yoshida Y."/>
            <person name="Miyazaki K."/>
            <person name="Natsume S."/>
            <person name="Konno N."/>
        </authorList>
    </citation>
    <scope>NUCLEOTIDE SEQUENCE [LARGE SCALE GENOMIC DNA]</scope>
    <source>
        <strain evidence="1 2">NBRC 111202</strain>
    </source>
</reference>
<evidence type="ECO:0000313" key="1">
    <source>
        <dbReference type="EMBL" id="GAW02513.1"/>
    </source>
</evidence>
<accession>A0A1Q3E5J7</accession>
<name>A0A1Q3E5J7_LENED</name>
<gene>
    <name evidence="1" type="ORF">LENED_004173</name>
</gene>
<protein>
    <submittedName>
        <fullName evidence="1">Uncharacterized protein</fullName>
    </submittedName>
</protein>
<organism evidence="1 2">
    <name type="scientific">Lentinula edodes</name>
    <name type="common">Shiitake mushroom</name>
    <name type="synonym">Lentinus edodes</name>
    <dbReference type="NCBI Taxonomy" id="5353"/>
    <lineage>
        <taxon>Eukaryota</taxon>
        <taxon>Fungi</taxon>
        <taxon>Dikarya</taxon>
        <taxon>Basidiomycota</taxon>
        <taxon>Agaricomycotina</taxon>
        <taxon>Agaricomycetes</taxon>
        <taxon>Agaricomycetidae</taxon>
        <taxon>Agaricales</taxon>
        <taxon>Marasmiineae</taxon>
        <taxon>Omphalotaceae</taxon>
        <taxon>Lentinula</taxon>
    </lineage>
</organism>
<keyword evidence="2" id="KW-1185">Reference proteome</keyword>
<proteinExistence type="predicted"/>
<evidence type="ECO:0000313" key="2">
    <source>
        <dbReference type="Proteomes" id="UP000188533"/>
    </source>
</evidence>
<sequence>MRTTTAVGGKDLCFQIKEDRSAPRKQTTQTTNMGSWNKLGRGISRSSYSVNGNPEVACQRTVLLFRSCFSTSANRRVLQRTRCLFRRHSLNLSIMHGRDEALCLKEEYR</sequence>
<dbReference type="Proteomes" id="UP000188533">
    <property type="component" value="Unassembled WGS sequence"/>
</dbReference>
<dbReference type="AlphaFoldDB" id="A0A1Q3E5J7"/>